<accession>A0A6H2HDI1</accession>
<organism evidence="1 2">
    <name type="scientific">Polaromonas vacuolata</name>
    <dbReference type="NCBI Taxonomy" id="37448"/>
    <lineage>
        <taxon>Bacteria</taxon>
        <taxon>Pseudomonadati</taxon>
        <taxon>Pseudomonadota</taxon>
        <taxon>Betaproteobacteria</taxon>
        <taxon>Burkholderiales</taxon>
        <taxon>Comamonadaceae</taxon>
        <taxon>Polaromonas</taxon>
    </lineage>
</organism>
<evidence type="ECO:0000313" key="2">
    <source>
        <dbReference type="Proteomes" id="UP000502041"/>
    </source>
</evidence>
<evidence type="ECO:0000313" key="1">
    <source>
        <dbReference type="EMBL" id="QJC57949.1"/>
    </source>
</evidence>
<sequence length="49" mass="5571">MFFFIKRLVQKTLVVAAALHMHAKQALGTSLKAVGYVFDTTTINLYLWL</sequence>
<dbReference type="Proteomes" id="UP000502041">
    <property type="component" value="Chromosome"/>
</dbReference>
<gene>
    <name evidence="1" type="ORF">HC248_03281</name>
</gene>
<dbReference type="EMBL" id="CP051461">
    <property type="protein sequence ID" value="QJC57949.1"/>
    <property type="molecule type" value="Genomic_DNA"/>
</dbReference>
<reference evidence="1 2" key="1">
    <citation type="submission" date="2020-04" db="EMBL/GenBank/DDBJ databases">
        <title>Complete genome of a Psychrophilic, Marine, Gas Vacuolate Bacterium Polaromonas vacuolata KCTC 22033T.</title>
        <authorList>
            <person name="Hwang K."/>
            <person name="Kim K.M."/>
        </authorList>
    </citation>
    <scope>NUCLEOTIDE SEQUENCE [LARGE SCALE GENOMIC DNA]</scope>
    <source>
        <strain evidence="1 2">KCTC 22033</strain>
    </source>
</reference>
<protein>
    <submittedName>
        <fullName evidence="1">Uncharacterized protein</fullName>
    </submittedName>
</protein>
<dbReference type="AlphaFoldDB" id="A0A6H2HDI1"/>
<name>A0A6H2HDI1_9BURK</name>
<keyword evidence="2" id="KW-1185">Reference proteome</keyword>
<dbReference type="KEGG" id="pvac:HC248_03281"/>
<proteinExistence type="predicted"/>